<evidence type="ECO:0000256" key="1">
    <source>
        <dbReference type="SAM" id="SignalP"/>
    </source>
</evidence>
<proteinExistence type="predicted"/>
<sequence length="225" mass="24263">MKKVLSGLLLGAACATSAQAALQTFQFTANINSVRDSNTEALVESGTVEGKVIARGEKVVGTLTFDLATNGWDHFSTDDSKAFEYDGLSIEAQFVDSGLTTKNESGGYVRVTDGTAGIEHDELRVVAQKYSYDPHYMSSFVLVTTDESGQLLNSTDATTQQFMLLKGAAFNFNVYAQKDTGEFGWTYFSGDITSMTPLSAVPEPGTYAMLLGGLGLIGWRRRKSV</sequence>
<protein>
    <submittedName>
        <fullName evidence="3">PEP-CTERM sorting domain-containing protein</fullName>
    </submittedName>
</protein>
<evidence type="ECO:0000259" key="2">
    <source>
        <dbReference type="Pfam" id="PF07589"/>
    </source>
</evidence>
<dbReference type="EMBL" id="CP119083">
    <property type="protein sequence ID" value="WEF31056.1"/>
    <property type="molecule type" value="Genomic_DNA"/>
</dbReference>
<dbReference type="RefSeq" id="WP_277413847.1">
    <property type="nucleotide sequence ID" value="NZ_CP119083.1"/>
</dbReference>
<dbReference type="NCBIfam" id="TIGR02595">
    <property type="entry name" value="PEP_CTERM"/>
    <property type="match status" value="1"/>
</dbReference>
<dbReference type="Proteomes" id="UP001216510">
    <property type="component" value="Chromosome"/>
</dbReference>
<feature type="chain" id="PRO_5047037849" evidence="1">
    <location>
        <begin position="21"/>
        <end position="225"/>
    </location>
</feature>
<evidence type="ECO:0000313" key="3">
    <source>
        <dbReference type="EMBL" id="WEF31056.1"/>
    </source>
</evidence>
<evidence type="ECO:0000313" key="4">
    <source>
        <dbReference type="Proteomes" id="UP001216510"/>
    </source>
</evidence>
<reference evidence="3 4" key="1">
    <citation type="submission" date="2023-02" db="EMBL/GenBank/DDBJ databases">
        <title>Gemone sequence of Telluria chitinolytica ACM 3522T.</title>
        <authorList>
            <person name="Frediansyah A."/>
            <person name="Miess H."/>
            <person name="Gross H."/>
        </authorList>
    </citation>
    <scope>NUCLEOTIDE SEQUENCE [LARGE SCALE GENOMIC DNA]</scope>
    <source>
        <strain evidence="3 4">ACM 3522</strain>
    </source>
</reference>
<gene>
    <name evidence="3" type="ORF">PX653_16445</name>
</gene>
<keyword evidence="4" id="KW-1185">Reference proteome</keyword>
<feature type="signal peptide" evidence="1">
    <location>
        <begin position="1"/>
        <end position="20"/>
    </location>
</feature>
<name>A0ABY8B7R9_9BURK</name>
<feature type="domain" description="Ice-binding protein C-terminal" evidence="2">
    <location>
        <begin position="200"/>
        <end position="222"/>
    </location>
</feature>
<accession>A0ABY8B7R9</accession>
<organism evidence="3 4">
    <name type="scientific">Pseudoduganella chitinolytica</name>
    <dbReference type="NCBI Taxonomy" id="34070"/>
    <lineage>
        <taxon>Bacteria</taxon>
        <taxon>Pseudomonadati</taxon>
        <taxon>Pseudomonadota</taxon>
        <taxon>Betaproteobacteria</taxon>
        <taxon>Burkholderiales</taxon>
        <taxon>Oxalobacteraceae</taxon>
        <taxon>Telluria group</taxon>
        <taxon>Pseudoduganella</taxon>
    </lineage>
</organism>
<dbReference type="InterPro" id="IPR013424">
    <property type="entry name" value="Ice-binding_C"/>
</dbReference>
<keyword evidence="1" id="KW-0732">Signal</keyword>
<dbReference type="Pfam" id="PF07589">
    <property type="entry name" value="PEP-CTERM"/>
    <property type="match status" value="1"/>
</dbReference>